<reference evidence="1" key="1">
    <citation type="submission" date="2022-01" db="EMBL/GenBank/DDBJ databases">
        <authorList>
            <person name="King R."/>
        </authorList>
    </citation>
    <scope>NUCLEOTIDE SEQUENCE</scope>
</reference>
<dbReference type="Gene3D" id="1.10.225.10">
    <property type="entry name" value="Saposin-like"/>
    <property type="match status" value="1"/>
</dbReference>
<dbReference type="EMBL" id="OU898281">
    <property type="protein sequence ID" value="CAG9837011.1"/>
    <property type="molecule type" value="Genomic_DNA"/>
</dbReference>
<sequence>MWTQFLEFLWLRNFKLERCTTITELAKILEDYAFNIKKGNGKDCKESSDKVEKDAKALCAIIPQPMETFCEDTLLPEVENIYNQANSTSPQELCEALNVCQDD</sequence>
<evidence type="ECO:0008006" key="3">
    <source>
        <dbReference type="Google" id="ProtNLM"/>
    </source>
</evidence>
<evidence type="ECO:0000313" key="2">
    <source>
        <dbReference type="Proteomes" id="UP001153709"/>
    </source>
</evidence>
<dbReference type="AlphaFoldDB" id="A0A9N9T5N8"/>
<name>A0A9N9T5N8_DIABA</name>
<dbReference type="OrthoDB" id="69496at2759"/>
<proteinExistence type="predicted"/>
<organism evidence="1 2">
    <name type="scientific">Diabrotica balteata</name>
    <name type="common">Banded cucumber beetle</name>
    <dbReference type="NCBI Taxonomy" id="107213"/>
    <lineage>
        <taxon>Eukaryota</taxon>
        <taxon>Metazoa</taxon>
        <taxon>Ecdysozoa</taxon>
        <taxon>Arthropoda</taxon>
        <taxon>Hexapoda</taxon>
        <taxon>Insecta</taxon>
        <taxon>Pterygota</taxon>
        <taxon>Neoptera</taxon>
        <taxon>Endopterygota</taxon>
        <taxon>Coleoptera</taxon>
        <taxon>Polyphaga</taxon>
        <taxon>Cucujiformia</taxon>
        <taxon>Chrysomeloidea</taxon>
        <taxon>Chrysomelidae</taxon>
        <taxon>Galerucinae</taxon>
        <taxon>Diabroticina</taxon>
        <taxon>Diabroticites</taxon>
        <taxon>Diabrotica</taxon>
    </lineage>
</organism>
<gene>
    <name evidence="1" type="ORF">DIABBA_LOCUS10037</name>
</gene>
<evidence type="ECO:0000313" key="1">
    <source>
        <dbReference type="EMBL" id="CAG9837011.1"/>
    </source>
</evidence>
<protein>
    <recommendedName>
        <fullName evidence="3">Saposin B-type domain-containing protein</fullName>
    </recommendedName>
</protein>
<keyword evidence="2" id="KW-1185">Reference proteome</keyword>
<dbReference type="Proteomes" id="UP001153709">
    <property type="component" value="Chromosome 6"/>
</dbReference>
<dbReference type="InterPro" id="IPR011001">
    <property type="entry name" value="Saposin-like"/>
</dbReference>
<dbReference type="SUPFAM" id="SSF47862">
    <property type="entry name" value="Saposin"/>
    <property type="match status" value="1"/>
</dbReference>
<accession>A0A9N9T5N8</accession>